<dbReference type="EMBL" id="GL832957">
    <property type="protein sequence ID" value="EGD78784.1"/>
    <property type="molecule type" value="Genomic_DNA"/>
</dbReference>
<sequence length="181" mass="18819">MDCRVRVGNFKWFGGVLAPNGLIYGIPSHHSSVLIIDPTDNSADITTMSGLGALPYKWNGAALANNGMIYASPRDSDRVLIIDPSTNTADNTTIAGSSALRESSNKWFCNVVLGDNRVLAVPLQGTAALVIDPATNVVDTITIAAIPPGTLNWGGCVLGDDGAVYAVPSHSSSVLVIGTHC</sequence>
<proteinExistence type="predicted"/>
<dbReference type="GeneID" id="16078335"/>
<protein>
    <recommendedName>
        <fullName evidence="3">SMP-30/Gluconolactonase/LRE-like region domain-containing protein</fullName>
    </recommendedName>
</protein>
<dbReference type="SUPFAM" id="SSF101898">
    <property type="entry name" value="NHL repeat"/>
    <property type="match status" value="1"/>
</dbReference>
<dbReference type="KEGG" id="sre:PTSG_01760"/>
<keyword evidence="2" id="KW-1185">Reference proteome</keyword>
<dbReference type="Proteomes" id="UP000007799">
    <property type="component" value="Unassembled WGS sequence"/>
</dbReference>
<evidence type="ECO:0000313" key="1">
    <source>
        <dbReference type="EMBL" id="EGD78784.1"/>
    </source>
</evidence>
<dbReference type="InParanoid" id="F2TYW0"/>
<dbReference type="OMA" id="ANNGMIY"/>
<reference evidence="1" key="1">
    <citation type="submission" date="2009-08" db="EMBL/GenBank/DDBJ databases">
        <title>Annotation of Salpingoeca rosetta.</title>
        <authorList>
            <consortium name="The Broad Institute Genome Sequencing Platform"/>
            <person name="Russ C."/>
            <person name="Cuomo C."/>
            <person name="Burger G."/>
            <person name="Gray M.W."/>
            <person name="Holland P.W.H."/>
            <person name="King N."/>
            <person name="Lang F.B.F."/>
            <person name="Roger A.J."/>
            <person name="Ruiz-Trillo I."/>
            <person name="Young S.K."/>
            <person name="Zeng Q."/>
            <person name="Gargeya S."/>
            <person name="Alvarado L."/>
            <person name="Berlin A."/>
            <person name="Chapman S.B."/>
            <person name="Chen Z."/>
            <person name="Freedman E."/>
            <person name="Gellesch M."/>
            <person name="Goldberg J."/>
            <person name="Griggs A."/>
            <person name="Gujja S."/>
            <person name="Heilman E."/>
            <person name="Heiman D."/>
            <person name="Howarth C."/>
            <person name="Mehta T."/>
            <person name="Neiman D."/>
            <person name="Pearson M."/>
            <person name="Roberts A."/>
            <person name="Saif S."/>
            <person name="Shea T."/>
            <person name="Shenoy N."/>
            <person name="Sisk P."/>
            <person name="Stolte C."/>
            <person name="Sykes S."/>
            <person name="White J."/>
            <person name="Yandava C."/>
            <person name="Haas B."/>
            <person name="Nusbaum C."/>
            <person name="Birren B."/>
        </authorList>
    </citation>
    <scope>NUCLEOTIDE SEQUENCE [LARGE SCALE GENOMIC DNA]</scope>
    <source>
        <strain evidence="1">ATCC 50818</strain>
    </source>
</reference>
<evidence type="ECO:0008006" key="3">
    <source>
        <dbReference type="Google" id="ProtNLM"/>
    </source>
</evidence>
<accession>F2TYW0</accession>
<organism evidence="2">
    <name type="scientific">Salpingoeca rosetta (strain ATCC 50818 / BSB-021)</name>
    <dbReference type="NCBI Taxonomy" id="946362"/>
    <lineage>
        <taxon>Eukaryota</taxon>
        <taxon>Choanoflagellata</taxon>
        <taxon>Craspedida</taxon>
        <taxon>Salpingoecidae</taxon>
        <taxon>Salpingoeca</taxon>
    </lineage>
</organism>
<evidence type="ECO:0000313" key="2">
    <source>
        <dbReference type="Proteomes" id="UP000007799"/>
    </source>
</evidence>
<dbReference type="OrthoDB" id="10260017at2759"/>
<gene>
    <name evidence="1" type="ORF">PTSG_01760</name>
</gene>
<name>F2TYW0_SALR5</name>
<dbReference type="RefSeq" id="XP_004997740.1">
    <property type="nucleotide sequence ID" value="XM_004997683.1"/>
</dbReference>
<dbReference type="AlphaFoldDB" id="F2TYW0"/>